<proteinExistence type="predicted"/>
<dbReference type="GeneID" id="106818829"/>
<dbReference type="PANTHER" id="PTHR19325:SF575">
    <property type="entry name" value="LOCOMOTION-RELATED PROTEIN HIKARU GENKI"/>
    <property type="match status" value="1"/>
</dbReference>
<evidence type="ECO:0000256" key="3">
    <source>
        <dbReference type="ARBA" id="ARBA00023157"/>
    </source>
</evidence>
<sequence length="403" mass="45484">MQEPVYEDELTYACIKIGYHVASDNTKTRTYRCGADKSWGVAYEPCTLIHCPLPPYEHASIAETDREFDSWATVTCDTGYEYGDLITTTEIMQCQDSGSYADIPPDCQSSALLPVTLRVERTMELHGKLQHAFLLEEHGPWAHLIRRLRGVTIVHCPELTGGNLTVSTNETSWLTEVMVTCPLGSEFLPDQTSLNITCHANSEWSASLPECSRVRCPNPGYPEHGKRVGDEFRYHDYVTYSCGYGRELYGKATIMCTHDKTWSRPVPVCVKHCPMLLDLQYAVAVPVNEYNQMTTIWCFPNYEYILARSTMKTSVCTADKVWDTTELDCDLRRCRALDPGRSHATWNYTETLLPVFGTYVLVTCNIGYMLPGTDDAPRKLQHASCSKDTMTWAPPIVDCEGED</sequence>
<evidence type="ECO:0000256" key="2">
    <source>
        <dbReference type="ARBA" id="ARBA00022737"/>
    </source>
</evidence>
<keyword evidence="4" id="KW-0325">Glycoprotein</keyword>
<evidence type="ECO:0000259" key="6">
    <source>
        <dbReference type="PROSITE" id="PS50923"/>
    </source>
</evidence>
<dbReference type="InterPro" id="IPR000436">
    <property type="entry name" value="Sushi_SCR_CCP_dom"/>
</dbReference>
<dbReference type="RefSeq" id="XP_014678989.1">
    <property type="nucleotide sequence ID" value="XM_014823503.1"/>
</dbReference>
<feature type="disulfide bond" evidence="5">
    <location>
        <begin position="242"/>
        <end position="269"/>
    </location>
</feature>
<dbReference type="CDD" id="cd00033">
    <property type="entry name" value="CCP"/>
    <property type="match status" value="1"/>
</dbReference>
<dbReference type="Gene3D" id="2.10.70.10">
    <property type="entry name" value="Complement Module, domain 1"/>
    <property type="match status" value="3"/>
</dbReference>
<feature type="disulfide bond" evidence="5">
    <location>
        <begin position="51"/>
        <end position="94"/>
    </location>
</feature>
<dbReference type="PROSITE" id="PS50923">
    <property type="entry name" value="SUSHI"/>
    <property type="match status" value="3"/>
</dbReference>
<keyword evidence="1 5" id="KW-0768">Sushi</keyword>
<accession>A0ABM1F3G8</accession>
<evidence type="ECO:0000313" key="7">
    <source>
        <dbReference type="Proteomes" id="UP000695022"/>
    </source>
</evidence>
<dbReference type="Proteomes" id="UP000695022">
    <property type="component" value="Unplaced"/>
</dbReference>
<keyword evidence="2" id="KW-0677">Repeat</keyword>
<protein>
    <submittedName>
        <fullName evidence="8">CUB and sushi domain-containing protein 3-like</fullName>
    </submittedName>
</protein>
<reference evidence="8" key="1">
    <citation type="submission" date="2025-08" db="UniProtKB">
        <authorList>
            <consortium name="RefSeq"/>
        </authorList>
    </citation>
    <scope>IDENTIFICATION</scope>
</reference>
<dbReference type="SMART" id="SM00032">
    <property type="entry name" value="CCP"/>
    <property type="match status" value="5"/>
</dbReference>
<evidence type="ECO:0000256" key="4">
    <source>
        <dbReference type="ARBA" id="ARBA00023180"/>
    </source>
</evidence>
<keyword evidence="7" id="KW-1185">Reference proteome</keyword>
<dbReference type="InterPro" id="IPR035976">
    <property type="entry name" value="Sushi/SCR/CCP_sf"/>
</dbReference>
<evidence type="ECO:0000256" key="1">
    <source>
        <dbReference type="ARBA" id="ARBA00022659"/>
    </source>
</evidence>
<organism evidence="7 8">
    <name type="scientific">Priapulus caudatus</name>
    <name type="common">Priapulid worm</name>
    <dbReference type="NCBI Taxonomy" id="37621"/>
    <lineage>
        <taxon>Eukaryota</taxon>
        <taxon>Metazoa</taxon>
        <taxon>Ecdysozoa</taxon>
        <taxon>Scalidophora</taxon>
        <taxon>Priapulida</taxon>
        <taxon>Priapulimorpha</taxon>
        <taxon>Priapulimorphida</taxon>
        <taxon>Priapulidae</taxon>
        <taxon>Priapulus</taxon>
    </lineage>
</organism>
<feature type="domain" description="Sushi" evidence="6">
    <location>
        <begin position="154"/>
        <end position="213"/>
    </location>
</feature>
<dbReference type="Pfam" id="PF00084">
    <property type="entry name" value="Sushi"/>
    <property type="match status" value="2"/>
</dbReference>
<gene>
    <name evidence="8" type="primary">LOC106818829</name>
</gene>
<feature type="domain" description="Sushi" evidence="6">
    <location>
        <begin position="49"/>
        <end position="109"/>
    </location>
</feature>
<dbReference type="PANTHER" id="PTHR19325">
    <property type="entry name" value="COMPLEMENT COMPONENT-RELATED SUSHI DOMAIN-CONTAINING"/>
    <property type="match status" value="1"/>
</dbReference>
<feature type="domain" description="Sushi" evidence="6">
    <location>
        <begin position="214"/>
        <end position="271"/>
    </location>
</feature>
<dbReference type="InterPro" id="IPR050350">
    <property type="entry name" value="Compl-Cell_Adhes-Reg"/>
</dbReference>
<evidence type="ECO:0000256" key="5">
    <source>
        <dbReference type="PROSITE-ProRule" id="PRU00302"/>
    </source>
</evidence>
<comment type="caution">
    <text evidence="5">Lacks conserved residue(s) required for the propagation of feature annotation.</text>
</comment>
<dbReference type="SUPFAM" id="SSF57535">
    <property type="entry name" value="Complement control module/SCR domain"/>
    <property type="match status" value="4"/>
</dbReference>
<name>A0ABM1F3G8_PRICU</name>
<evidence type="ECO:0000313" key="8">
    <source>
        <dbReference type="RefSeq" id="XP_014678989.1"/>
    </source>
</evidence>
<keyword evidence="3 5" id="KW-1015">Disulfide bond</keyword>